<evidence type="ECO:0000259" key="3">
    <source>
        <dbReference type="Pfam" id="PF02826"/>
    </source>
</evidence>
<dbReference type="EMBL" id="JAVRHP010000025">
    <property type="protein sequence ID" value="MDT0649855.1"/>
    <property type="molecule type" value="Genomic_DNA"/>
</dbReference>
<dbReference type="Proteomes" id="UP001248819">
    <property type="component" value="Unassembled WGS sequence"/>
</dbReference>
<evidence type="ECO:0000256" key="2">
    <source>
        <dbReference type="ARBA" id="ARBA00023027"/>
    </source>
</evidence>
<protein>
    <submittedName>
        <fullName evidence="4">Glyoxylate/hydroxypyruvate reductase A</fullName>
    </submittedName>
</protein>
<dbReference type="Pfam" id="PF02826">
    <property type="entry name" value="2-Hacid_dh_C"/>
    <property type="match status" value="1"/>
</dbReference>
<dbReference type="PANTHER" id="PTHR43333:SF1">
    <property type="entry name" value="D-ISOMER SPECIFIC 2-HYDROXYACID DEHYDROGENASE NAD-BINDING DOMAIN-CONTAINING PROTEIN"/>
    <property type="match status" value="1"/>
</dbReference>
<dbReference type="InterPro" id="IPR036291">
    <property type="entry name" value="NAD(P)-bd_dom_sf"/>
</dbReference>
<evidence type="ECO:0000256" key="1">
    <source>
        <dbReference type="ARBA" id="ARBA00023002"/>
    </source>
</evidence>
<evidence type="ECO:0000313" key="5">
    <source>
        <dbReference type="Proteomes" id="UP001248819"/>
    </source>
</evidence>
<dbReference type="InterPro" id="IPR029753">
    <property type="entry name" value="D-isomer_DH_CS"/>
</dbReference>
<dbReference type="InterPro" id="IPR006140">
    <property type="entry name" value="D-isomer_DH_NAD-bd"/>
</dbReference>
<dbReference type="CDD" id="cd12164">
    <property type="entry name" value="GDH_like_2"/>
    <property type="match status" value="1"/>
</dbReference>
<proteinExistence type="predicted"/>
<evidence type="ECO:0000313" key="4">
    <source>
        <dbReference type="EMBL" id="MDT0649855.1"/>
    </source>
</evidence>
<keyword evidence="1" id="KW-0560">Oxidoreductase</keyword>
<gene>
    <name evidence="4" type="ORF">RM529_06850</name>
</gene>
<dbReference type="SUPFAM" id="SSF51735">
    <property type="entry name" value="NAD(P)-binding Rossmann-fold domains"/>
    <property type="match status" value="1"/>
</dbReference>
<dbReference type="RefSeq" id="WP_311484013.1">
    <property type="nucleotide sequence ID" value="NZ_JAVRHP010000025.1"/>
</dbReference>
<keyword evidence="5" id="KW-1185">Reference proteome</keyword>
<reference evidence="4 5" key="1">
    <citation type="submission" date="2023-09" db="EMBL/GenBank/DDBJ databases">
        <authorList>
            <person name="Rey-Velasco X."/>
        </authorList>
    </citation>
    <scope>NUCLEOTIDE SEQUENCE [LARGE SCALE GENOMIC DNA]</scope>
    <source>
        <strain evidence="4 5">F297</strain>
    </source>
</reference>
<dbReference type="Gene3D" id="3.40.50.720">
    <property type="entry name" value="NAD(P)-binding Rossmann-like Domain"/>
    <property type="match status" value="2"/>
</dbReference>
<feature type="domain" description="D-isomer specific 2-hydroxyacid dehydrogenase NAD-binding" evidence="3">
    <location>
        <begin position="101"/>
        <end position="275"/>
    </location>
</feature>
<dbReference type="SUPFAM" id="SSF52283">
    <property type="entry name" value="Formate/glycerate dehydrogenase catalytic domain-like"/>
    <property type="match status" value="1"/>
</dbReference>
<name>A0ABU3CVC5_9FLAO</name>
<dbReference type="PANTHER" id="PTHR43333">
    <property type="entry name" value="2-HACID_DH_C DOMAIN-CONTAINING PROTEIN"/>
    <property type="match status" value="1"/>
</dbReference>
<keyword evidence="2" id="KW-0520">NAD</keyword>
<sequence length="310" mass="34989">MSFLIVSPGRDPQPWLEALKNQHPGLNIYVYPEDHDKEEVEFALAWNHPRGLFKNYPNLKVVASMGAGVDHITSDKELPENIKITRVIDQQLTTDMSDFVLALVMSHLRKLSSYKSQQTEKAWDRHNTYKRPKNTTVGIMGVGVLGTAVGEKLAKNGFNVLGWAKSDKDKKDINTYCGEDGLEEFLPQVEVLVCLLPLTPATENILNRELFEKLPEGAYVINVARGEHLVEQDLLRMIGNGHLSGAALDVFREEPLPEEHPFWTNTQILITPHIASVTKASSVVPQIIENYERLQEEEPLKNVVERDKGY</sequence>
<accession>A0ABU3CVC5</accession>
<organism evidence="4 5">
    <name type="scientific">Autumnicola edwardsiae</name>
    <dbReference type="NCBI Taxonomy" id="3075594"/>
    <lineage>
        <taxon>Bacteria</taxon>
        <taxon>Pseudomonadati</taxon>
        <taxon>Bacteroidota</taxon>
        <taxon>Flavobacteriia</taxon>
        <taxon>Flavobacteriales</taxon>
        <taxon>Flavobacteriaceae</taxon>
        <taxon>Autumnicola</taxon>
    </lineage>
</organism>
<dbReference type="PROSITE" id="PS00671">
    <property type="entry name" value="D_2_HYDROXYACID_DH_3"/>
    <property type="match status" value="1"/>
</dbReference>
<comment type="caution">
    <text evidence="4">The sequence shown here is derived from an EMBL/GenBank/DDBJ whole genome shotgun (WGS) entry which is preliminary data.</text>
</comment>